<gene>
    <name evidence="7" type="ORF">CBOVIS_LOCUS9605</name>
</gene>
<dbReference type="GO" id="GO:0015031">
    <property type="term" value="P:protein transport"/>
    <property type="evidence" value="ECO:0007669"/>
    <property type="project" value="UniProtKB-KW"/>
</dbReference>
<evidence type="ECO:0000259" key="6">
    <source>
        <dbReference type="Pfam" id="PF03081"/>
    </source>
</evidence>
<accession>A0A8S1F9K3</accession>
<keyword evidence="5" id="KW-0653">Protein transport</keyword>
<protein>
    <recommendedName>
        <fullName evidence="4 5">Exocyst complex component 7</fullName>
    </recommendedName>
    <alternativeName>
        <fullName evidence="5">Exocyst complex component Exo70</fullName>
    </alternativeName>
</protein>
<evidence type="ECO:0000313" key="7">
    <source>
        <dbReference type="EMBL" id="CAB3407721.1"/>
    </source>
</evidence>
<sequence>MVDTNNTESIGKKLAQEEEWLQTFQKNIAKSGQIRKGIEEVVEKFDQRLSSLEKNVLPMHISNGKLQKKQHNIQRLINTIDATLQFYGKTSTVENAIRDGSPLNDLNAYLENMECLQQAIIFFENHRNYASQTENMKMTLDTGFTILEKAYKSSLQKNSANIDPMFFIKAFELKEDVNQRLNDFKIINDEKEIIRIGVWLLQQQRVNFLVHYSDVRGAQLLKTIQNISKEQKAMLLNSRQKLSMLRKPQIKNEKVIESSMDVECCLVMCGALLALLELEERFMVKAIPDTTRRAQVFRELVSKPLSYAIAHTSKVISEKDIGILPLLPLLHLLSQNSTRLHNLSTNSMADANFDSLMRQLRLKCVAYINETVENLKEDTSKFVPSDGNVHPTTANTLNFLSSLTVHRVTVTQEVLAITAPSGSNTNLLLPKLFARVLSDLGNMLKKKASYYDDPTLATIFLLNNYNYIAKTLSDEKDGLLPVITEQNDNILSFYHSEIETCITKYMQSWNSIAGILHSVHKIGEDKGAAKQLMSTFVRDFDQILSQQADYCISDVEIAANVRNKVKHVIAPNYAKLLDICQNLHVFPQGVKYTENTFEMAIQNLFSAARVA</sequence>
<evidence type="ECO:0000256" key="3">
    <source>
        <dbReference type="ARBA" id="ARBA00022483"/>
    </source>
</evidence>
<reference evidence="7 8" key="1">
    <citation type="submission" date="2020-04" db="EMBL/GenBank/DDBJ databases">
        <authorList>
            <person name="Laetsch R D."/>
            <person name="Stevens L."/>
            <person name="Kumar S."/>
            <person name="Blaxter L. M."/>
        </authorList>
    </citation>
    <scope>NUCLEOTIDE SEQUENCE [LARGE SCALE GENOMIC DNA]</scope>
</reference>
<organism evidence="7 8">
    <name type="scientific">Caenorhabditis bovis</name>
    <dbReference type="NCBI Taxonomy" id="2654633"/>
    <lineage>
        <taxon>Eukaryota</taxon>
        <taxon>Metazoa</taxon>
        <taxon>Ecdysozoa</taxon>
        <taxon>Nematoda</taxon>
        <taxon>Chromadorea</taxon>
        <taxon>Rhabditida</taxon>
        <taxon>Rhabditina</taxon>
        <taxon>Rhabditomorpha</taxon>
        <taxon>Rhabditoidea</taxon>
        <taxon>Rhabditidae</taxon>
        <taxon>Peloderinae</taxon>
        <taxon>Caenorhabditis</taxon>
    </lineage>
</organism>
<evidence type="ECO:0000256" key="4">
    <source>
        <dbReference type="ARBA" id="ARBA00026169"/>
    </source>
</evidence>
<evidence type="ECO:0000313" key="8">
    <source>
        <dbReference type="Proteomes" id="UP000494206"/>
    </source>
</evidence>
<comment type="function">
    <text evidence="5">Component of the exocyst complex involved in the docking of exocytic vesicles with fusion sites on the plasma membrane.</text>
</comment>
<keyword evidence="3 5" id="KW-0268">Exocytosis</keyword>
<dbReference type="SUPFAM" id="SSF74788">
    <property type="entry name" value="Cullin repeat-like"/>
    <property type="match status" value="1"/>
</dbReference>
<keyword evidence="2 5" id="KW-0813">Transport</keyword>
<dbReference type="Pfam" id="PF03081">
    <property type="entry name" value="Exo70_C"/>
    <property type="match status" value="1"/>
</dbReference>
<dbReference type="Gene3D" id="1.20.1280.170">
    <property type="entry name" value="Exocyst complex component Exo70"/>
    <property type="match status" value="1"/>
</dbReference>
<dbReference type="PANTHER" id="PTHR12542">
    <property type="entry name" value="EXOCYST COMPLEX PROTEIN EXO70"/>
    <property type="match status" value="1"/>
</dbReference>
<dbReference type="Proteomes" id="UP000494206">
    <property type="component" value="Unassembled WGS sequence"/>
</dbReference>
<comment type="caution">
    <text evidence="7">The sequence shown here is derived from an EMBL/GenBank/DDBJ whole genome shotgun (WGS) entry which is preliminary data.</text>
</comment>
<dbReference type="InterPro" id="IPR046364">
    <property type="entry name" value="Exo70_C"/>
</dbReference>
<dbReference type="InterPro" id="IPR004140">
    <property type="entry name" value="Exo70"/>
</dbReference>
<dbReference type="GO" id="GO:0005546">
    <property type="term" value="F:phosphatidylinositol-4,5-bisphosphate binding"/>
    <property type="evidence" value="ECO:0007669"/>
    <property type="project" value="InterPro"/>
</dbReference>
<dbReference type="EMBL" id="CADEPM010000006">
    <property type="protein sequence ID" value="CAB3407721.1"/>
    <property type="molecule type" value="Genomic_DNA"/>
</dbReference>
<dbReference type="InterPro" id="IPR016159">
    <property type="entry name" value="Cullin_repeat-like_dom_sf"/>
</dbReference>
<keyword evidence="8" id="KW-1185">Reference proteome</keyword>
<evidence type="ECO:0000256" key="2">
    <source>
        <dbReference type="ARBA" id="ARBA00022448"/>
    </source>
</evidence>
<comment type="similarity">
    <text evidence="1 5">Belongs to the EXO70 family.</text>
</comment>
<dbReference type="OrthoDB" id="1922221at2759"/>
<feature type="domain" description="Exocyst complex subunit Exo70 C-terminal" evidence="6">
    <location>
        <begin position="267"/>
        <end position="602"/>
    </location>
</feature>
<dbReference type="GO" id="GO:0000145">
    <property type="term" value="C:exocyst"/>
    <property type="evidence" value="ECO:0007669"/>
    <property type="project" value="InterPro"/>
</dbReference>
<proteinExistence type="inferred from homology"/>
<name>A0A8S1F9K3_9PELO</name>
<dbReference type="GO" id="GO:0006887">
    <property type="term" value="P:exocytosis"/>
    <property type="evidence" value="ECO:0007669"/>
    <property type="project" value="UniProtKB-KW"/>
</dbReference>
<dbReference type="AlphaFoldDB" id="A0A8S1F9K3"/>
<evidence type="ECO:0000256" key="1">
    <source>
        <dbReference type="ARBA" id="ARBA00006756"/>
    </source>
</evidence>
<dbReference type="PANTHER" id="PTHR12542:SF41">
    <property type="entry name" value="EXOCYST COMPLEX COMPONENT 7"/>
    <property type="match status" value="1"/>
</dbReference>
<evidence type="ECO:0000256" key="5">
    <source>
        <dbReference type="RuleBase" id="RU365026"/>
    </source>
</evidence>